<comment type="caution">
    <text evidence="2">The sequence shown here is derived from an EMBL/GenBank/DDBJ whole genome shotgun (WGS) entry which is preliminary data.</text>
</comment>
<dbReference type="Proteomes" id="UP000626220">
    <property type="component" value="Unassembled WGS sequence"/>
</dbReference>
<organism evidence="2 3">
    <name type="scientific">Seohaeicola zhoushanensis</name>
    <dbReference type="NCBI Taxonomy" id="1569283"/>
    <lineage>
        <taxon>Bacteria</taxon>
        <taxon>Pseudomonadati</taxon>
        <taxon>Pseudomonadota</taxon>
        <taxon>Alphaproteobacteria</taxon>
        <taxon>Rhodobacterales</taxon>
        <taxon>Roseobacteraceae</taxon>
        <taxon>Seohaeicola</taxon>
    </lineage>
</organism>
<feature type="region of interest" description="Disordered" evidence="1">
    <location>
        <begin position="29"/>
        <end position="72"/>
    </location>
</feature>
<protein>
    <submittedName>
        <fullName evidence="2">Uncharacterized protein</fullName>
    </submittedName>
</protein>
<evidence type="ECO:0000313" key="2">
    <source>
        <dbReference type="EMBL" id="GHF42830.1"/>
    </source>
</evidence>
<dbReference type="AlphaFoldDB" id="A0A8J3GVD6"/>
<reference evidence="2" key="2">
    <citation type="submission" date="2020-09" db="EMBL/GenBank/DDBJ databases">
        <authorList>
            <person name="Sun Q."/>
            <person name="Kim S."/>
        </authorList>
    </citation>
    <scope>NUCLEOTIDE SEQUENCE</scope>
    <source>
        <strain evidence="2">KCTC 42650</strain>
    </source>
</reference>
<dbReference type="EMBL" id="BNCJ01000002">
    <property type="protein sequence ID" value="GHF42830.1"/>
    <property type="molecule type" value="Genomic_DNA"/>
</dbReference>
<accession>A0A8J3GVD6</accession>
<name>A0A8J3GVD6_9RHOB</name>
<keyword evidence="3" id="KW-1185">Reference proteome</keyword>
<evidence type="ECO:0000256" key="1">
    <source>
        <dbReference type="SAM" id="MobiDB-lite"/>
    </source>
</evidence>
<reference evidence="2" key="1">
    <citation type="journal article" date="2014" name="Int. J. Syst. Evol. Microbiol.">
        <title>Complete genome sequence of Corynebacterium casei LMG S-19264T (=DSM 44701T), isolated from a smear-ripened cheese.</title>
        <authorList>
            <consortium name="US DOE Joint Genome Institute (JGI-PGF)"/>
            <person name="Walter F."/>
            <person name="Albersmeier A."/>
            <person name="Kalinowski J."/>
            <person name="Ruckert C."/>
        </authorList>
    </citation>
    <scope>NUCLEOTIDE SEQUENCE</scope>
    <source>
        <strain evidence="2">KCTC 42650</strain>
    </source>
</reference>
<proteinExistence type="predicted"/>
<feature type="compositionally biased region" description="Low complexity" evidence="1">
    <location>
        <begin position="58"/>
        <end position="72"/>
    </location>
</feature>
<gene>
    <name evidence="2" type="ORF">GCM10017056_13290</name>
</gene>
<sequence length="72" mass="7252">MRAINTPFGPGEVTSSVTARTNAAISAQFMPQPPRRPAATMPPGLREGKGTCGQPYPIAAIGGSASAGRGLT</sequence>
<evidence type="ECO:0000313" key="3">
    <source>
        <dbReference type="Proteomes" id="UP000626220"/>
    </source>
</evidence>